<comment type="caution">
    <text evidence="11">The sequence shown here is derived from an EMBL/GenBank/DDBJ whole genome shotgun (WGS) entry which is preliminary data.</text>
</comment>
<dbReference type="InterPro" id="IPR050224">
    <property type="entry name" value="TALE_homeobox"/>
</dbReference>
<dbReference type="FunFam" id="1.10.10.60:FF:000059">
    <property type="entry name" value="TGFB-induced factor homeobox 1"/>
    <property type="match status" value="1"/>
</dbReference>
<feature type="region of interest" description="Disordered" evidence="9">
    <location>
        <begin position="63"/>
        <end position="228"/>
    </location>
</feature>
<evidence type="ECO:0000256" key="8">
    <source>
        <dbReference type="PROSITE-ProRule" id="PRU00108"/>
    </source>
</evidence>
<evidence type="ECO:0000256" key="2">
    <source>
        <dbReference type="ARBA" id="ARBA00023015"/>
    </source>
</evidence>
<dbReference type="CDD" id="cd00086">
    <property type="entry name" value="homeodomain"/>
    <property type="match status" value="1"/>
</dbReference>
<dbReference type="SUPFAM" id="SSF46689">
    <property type="entry name" value="Homeodomain-like"/>
    <property type="match status" value="1"/>
</dbReference>
<dbReference type="InterPro" id="IPR009057">
    <property type="entry name" value="Homeodomain-like_sf"/>
</dbReference>
<dbReference type="PROSITE" id="PS50071">
    <property type="entry name" value="HOMEOBOX_2"/>
    <property type="match status" value="1"/>
</dbReference>
<evidence type="ECO:0000256" key="4">
    <source>
        <dbReference type="ARBA" id="ARBA00023155"/>
    </source>
</evidence>
<evidence type="ECO:0000256" key="3">
    <source>
        <dbReference type="ARBA" id="ARBA00023125"/>
    </source>
</evidence>
<reference evidence="11" key="1">
    <citation type="submission" date="2023-06" db="EMBL/GenBank/DDBJ databases">
        <title>Conoideocrella luteorostrata (Hypocreales: Clavicipitaceae), a potential biocontrol fungus for elongate hemlock scale in United States Christmas tree production areas.</title>
        <authorList>
            <person name="Barrett H."/>
            <person name="Lovett B."/>
            <person name="Macias A.M."/>
            <person name="Stajich J.E."/>
            <person name="Kasson M.T."/>
        </authorList>
    </citation>
    <scope>NUCLEOTIDE SEQUENCE</scope>
    <source>
        <strain evidence="11">ARSEF 14590</strain>
    </source>
</reference>
<dbReference type="InterPro" id="IPR008422">
    <property type="entry name" value="KN_HD"/>
</dbReference>
<dbReference type="GO" id="GO:0005634">
    <property type="term" value="C:nucleus"/>
    <property type="evidence" value="ECO:0007669"/>
    <property type="project" value="UniProtKB-SubCell"/>
</dbReference>
<comment type="subcellular location">
    <subcellularLocation>
        <location evidence="1 8">Nucleus</location>
    </subcellularLocation>
</comment>
<evidence type="ECO:0000256" key="1">
    <source>
        <dbReference type="ARBA" id="ARBA00004123"/>
    </source>
</evidence>
<keyword evidence="4 8" id="KW-0371">Homeobox</keyword>
<evidence type="ECO:0000256" key="5">
    <source>
        <dbReference type="ARBA" id="ARBA00023163"/>
    </source>
</evidence>
<comment type="similarity">
    <text evidence="7">Belongs to the TALE/TGIF homeobox family.</text>
</comment>
<dbReference type="Gene3D" id="1.10.10.60">
    <property type="entry name" value="Homeodomain-like"/>
    <property type="match status" value="1"/>
</dbReference>
<evidence type="ECO:0000256" key="7">
    <source>
        <dbReference type="ARBA" id="ARBA00038021"/>
    </source>
</evidence>
<protein>
    <submittedName>
        <fullName evidence="11">Homeodomain super</fullName>
    </submittedName>
</protein>
<dbReference type="Proteomes" id="UP001251528">
    <property type="component" value="Unassembled WGS sequence"/>
</dbReference>
<dbReference type="EMBL" id="JASWJB010000261">
    <property type="protein sequence ID" value="KAK2592528.1"/>
    <property type="molecule type" value="Genomic_DNA"/>
</dbReference>
<dbReference type="AlphaFoldDB" id="A0AAJ0FVC0"/>
<feature type="region of interest" description="Disordered" evidence="9">
    <location>
        <begin position="346"/>
        <end position="408"/>
    </location>
</feature>
<keyword evidence="2" id="KW-0805">Transcription regulation</keyword>
<dbReference type="SMART" id="SM00389">
    <property type="entry name" value="HOX"/>
    <property type="match status" value="1"/>
</dbReference>
<feature type="DNA-binding region" description="Homeobox" evidence="8">
    <location>
        <begin position="278"/>
        <end position="340"/>
    </location>
</feature>
<keyword evidence="3 8" id="KW-0238">DNA-binding</keyword>
<proteinExistence type="inferred from homology"/>
<feature type="compositionally biased region" description="Basic and acidic residues" evidence="9">
    <location>
        <begin position="366"/>
        <end position="377"/>
    </location>
</feature>
<evidence type="ECO:0000256" key="9">
    <source>
        <dbReference type="SAM" id="MobiDB-lite"/>
    </source>
</evidence>
<keyword evidence="6 8" id="KW-0539">Nucleus</keyword>
<dbReference type="Pfam" id="PF05920">
    <property type="entry name" value="Homeobox_KN"/>
    <property type="match status" value="1"/>
</dbReference>
<feature type="region of interest" description="Disordered" evidence="9">
    <location>
        <begin position="1"/>
        <end position="49"/>
    </location>
</feature>
<name>A0AAJ0FVC0_9HYPO</name>
<dbReference type="InterPro" id="IPR001356">
    <property type="entry name" value="HD"/>
</dbReference>
<accession>A0AAJ0FVC0</accession>
<evidence type="ECO:0000256" key="6">
    <source>
        <dbReference type="ARBA" id="ARBA00023242"/>
    </source>
</evidence>
<keyword evidence="5" id="KW-0804">Transcription</keyword>
<evidence type="ECO:0000313" key="12">
    <source>
        <dbReference type="Proteomes" id="UP001251528"/>
    </source>
</evidence>
<evidence type="ECO:0000313" key="11">
    <source>
        <dbReference type="EMBL" id="KAK2592528.1"/>
    </source>
</evidence>
<dbReference type="PANTHER" id="PTHR11850">
    <property type="entry name" value="HOMEOBOX PROTEIN TRANSCRIPTION FACTORS"/>
    <property type="match status" value="1"/>
</dbReference>
<keyword evidence="12" id="KW-1185">Reference proteome</keyword>
<dbReference type="GO" id="GO:0003677">
    <property type="term" value="F:DNA binding"/>
    <property type="evidence" value="ECO:0007669"/>
    <property type="project" value="UniProtKB-UniRule"/>
</dbReference>
<dbReference type="GO" id="GO:0006355">
    <property type="term" value="P:regulation of DNA-templated transcription"/>
    <property type="evidence" value="ECO:0007669"/>
    <property type="project" value="InterPro"/>
</dbReference>
<gene>
    <name evidence="11" type="primary">CUP9</name>
    <name evidence="11" type="ORF">QQS21_009773</name>
</gene>
<organism evidence="11 12">
    <name type="scientific">Conoideocrella luteorostrata</name>
    <dbReference type="NCBI Taxonomy" id="1105319"/>
    <lineage>
        <taxon>Eukaryota</taxon>
        <taxon>Fungi</taxon>
        <taxon>Dikarya</taxon>
        <taxon>Ascomycota</taxon>
        <taxon>Pezizomycotina</taxon>
        <taxon>Sordariomycetes</taxon>
        <taxon>Hypocreomycetidae</taxon>
        <taxon>Hypocreales</taxon>
        <taxon>Clavicipitaceae</taxon>
        <taxon>Conoideocrella</taxon>
    </lineage>
</organism>
<sequence>MSIMTMATPSPYHHTFRSDLTWDVPRPSPTSSRPRTESKQVALPSIRQTFPDLHLETSLANVASDRSSHFKPSPSIPGPLSSPEYVHSPNGKKKRRISNEDEQEYLRSRQVPRLYRSPEAHQHRAVSPRSDYQSSSKDRWGRSPTRSTTYGPDGALPPPVEITSRPEQRQGLPSLPPSLKYDADPSALHRSRAPTVDSIRAAGTSSAAPSMDRAAYHHSQSQSQDYGYPYHHPSRFQSLSTSSIRSHDRGPFSAGAYGSHYQDMARYGDIGINGDTKQRKRRGNLPKETTDKLRTWFVTHLQHPYPTEDEKQDLMRSTGLQMNQISNWFINARRRQLPTMINNARAESDAMNGRSCDGSVLASTEHGSEYGGKRDDGLPLSDSEGGVYDDDLNSIRQRRGGQFERESV</sequence>
<feature type="domain" description="Homeobox" evidence="10">
    <location>
        <begin position="276"/>
        <end position="339"/>
    </location>
</feature>
<evidence type="ECO:0000259" key="10">
    <source>
        <dbReference type="PROSITE" id="PS50071"/>
    </source>
</evidence>